<sequence length="197" mass="21046">MLLAASLLLGGCSSMAPPADTPGADSSAARNYRQTIEIAGRLSVQYRQNGNDESLHGSFTWQQNGERSNVTLLSPLGQIIATIAVEPGGATLTESGKAPRSAGDVDALVAQTLGWPLPIAGLRQWLQGFATDANGNAFVANGDGSTVTTQDGWQIRYANWQRSEGGDTYARRIDLARHTVQAGKVEIRIVIDNWQPR</sequence>
<evidence type="ECO:0000256" key="13">
    <source>
        <dbReference type="SAM" id="SignalP"/>
    </source>
</evidence>
<dbReference type="AlphaFoldDB" id="A0A8J2UMG8"/>
<dbReference type="Proteomes" id="UP000620266">
    <property type="component" value="Unassembled WGS sequence"/>
</dbReference>
<dbReference type="CDD" id="cd16326">
    <property type="entry name" value="LolB"/>
    <property type="match status" value="1"/>
</dbReference>
<dbReference type="SUPFAM" id="SSF89392">
    <property type="entry name" value="Prokaryotic lipoproteins and lipoprotein localization factors"/>
    <property type="match status" value="1"/>
</dbReference>
<comment type="subcellular location">
    <subcellularLocation>
        <location evidence="1">Cell outer membrane</location>
        <topology evidence="1">Lipid-anchor</topology>
    </subcellularLocation>
</comment>
<keyword evidence="15" id="KW-1185">Reference proteome</keyword>
<proteinExistence type="inferred from homology"/>
<keyword evidence="9" id="KW-0564">Palmitate</keyword>
<evidence type="ECO:0000256" key="12">
    <source>
        <dbReference type="ARBA" id="ARBA00023288"/>
    </source>
</evidence>
<reference evidence="14" key="1">
    <citation type="journal article" date="2014" name="Int. J. Syst. Evol. Microbiol.">
        <title>Complete genome sequence of Corynebacterium casei LMG S-19264T (=DSM 44701T), isolated from a smear-ripened cheese.</title>
        <authorList>
            <consortium name="US DOE Joint Genome Institute (JGI-PGF)"/>
            <person name="Walter F."/>
            <person name="Albersmeier A."/>
            <person name="Kalinowski J."/>
            <person name="Ruckert C."/>
        </authorList>
    </citation>
    <scope>NUCLEOTIDE SEQUENCE</scope>
    <source>
        <strain evidence="14">CCM 7086</strain>
    </source>
</reference>
<evidence type="ECO:0000256" key="4">
    <source>
        <dbReference type="ARBA" id="ARBA00016202"/>
    </source>
</evidence>
<dbReference type="InterPro" id="IPR004565">
    <property type="entry name" value="OM_lipoprot_LolB"/>
</dbReference>
<keyword evidence="12 14" id="KW-0449">Lipoprotein</keyword>
<dbReference type="InterPro" id="IPR029046">
    <property type="entry name" value="LolA/LolB/LppX"/>
</dbReference>
<evidence type="ECO:0000313" key="15">
    <source>
        <dbReference type="Proteomes" id="UP000620266"/>
    </source>
</evidence>
<evidence type="ECO:0000313" key="14">
    <source>
        <dbReference type="EMBL" id="GGC07115.1"/>
    </source>
</evidence>
<evidence type="ECO:0000256" key="1">
    <source>
        <dbReference type="ARBA" id="ARBA00004459"/>
    </source>
</evidence>
<feature type="chain" id="PRO_5035173870" description="Outer-membrane lipoprotein LolB" evidence="13">
    <location>
        <begin position="19"/>
        <end position="197"/>
    </location>
</feature>
<keyword evidence="10" id="KW-0143">Chaperone</keyword>
<dbReference type="GO" id="GO:0015031">
    <property type="term" value="P:protein transport"/>
    <property type="evidence" value="ECO:0007669"/>
    <property type="project" value="UniProtKB-KW"/>
</dbReference>
<evidence type="ECO:0000256" key="11">
    <source>
        <dbReference type="ARBA" id="ARBA00023237"/>
    </source>
</evidence>
<evidence type="ECO:0000256" key="8">
    <source>
        <dbReference type="ARBA" id="ARBA00023136"/>
    </source>
</evidence>
<comment type="subunit">
    <text evidence="3">Monomer.</text>
</comment>
<evidence type="ECO:0000256" key="7">
    <source>
        <dbReference type="ARBA" id="ARBA00022927"/>
    </source>
</evidence>
<comment type="caution">
    <text evidence="14">The sequence shown here is derived from an EMBL/GenBank/DDBJ whole genome shotgun (WGS) entry which is preliminary data.</text>
</comment>
<keyword evidence="7" id="KW-0653">Protein transport</keyword>
<evidence type="ECO:0000256" key="9">
    <source>
        <dbReference type="ARBA" id="ARBA00023139"/>
    </source>
</evidence>
<evidence type="ECO:0000256" key="2">
    <source>
        <dbReference type="ARBA" id="ARBA00009696"/>
    </source>
</evidence>
<dbReference type="EMBL" id="BMCG01000003">
    <property type="protein sequence ID" value="GGC07115.1"/>
    <property type="molecule type" value="Genomic_DNA"/>
</dbReference>
<evidence type="ECO:0000256" key="10">
    <source>
        <dbReference type="ARBA" id="ARBA00023186"/>
    </source>
</evidence>
<evidence type="ECO:0000256" key="6">
    <source>
        <dbReference type="ARBA" id="ARBA00022729"/>
    </source>
</evidence>
<evidence type="ECO:0000256" key="5">
    <source>
        <dbReference type="ARBA" id="ARBA00022448"/>
    </source>
</evidence>
<accession>A0A8J2UMG8</accession>
<dbReference type="Gene3D" id="2.50.20.10">
    <property type="entry name" value="Lipoprotein localisation LolA/LolB/LppX"/>
    <property type="match status" value="1"/>
</dbReference>
<dbReference type="GO" id="GO:0009279">
    <property type="term" value="C:cell outer membrane"/>
    <property type="evidence" value="ECO:0007669"/>
    <property type="project" value="UniProtKB-SubCell"/>
</dbReference>
<organism evidence="14 15">
    <name type="scientific">Oxalicibacterium flavum</name>
    <dbReference type="NCBI Taxonomy" id="179467"/>
    <lineage>
        <taxon>Bacteria</taxon>
        <taxon>Pseudomonadati</taxon>
        <taxon>Pseudomonadota</taxon>
        <taxon>Betaproteobacteria</taxon>
        <taxon>Burkholderiales</taxon>
        <taxon>Oxalobacteraceae</taxon>
        <taxon>Oxalicibacterium</taxon>
    </lineage>
</organism>
<keyword evidence="5" id="KW-0813">Transport</keyword>
<keyword evidence="8" id="KW-0472">Membrane</keyword>
<reference evidence="14" key="2">
    <citation type="submission" date="2020-09" db="EMBL/GenBank/DDBJ databases">
        <authorList>
            <person name="Sun Q."/>
            <person name="Sedlacek I."/>
        </authorList>
    </citation>
    <scope>NUCLEOTIDE SEQUENCE</scope>
    <source>
        <strain evidence="14">CCM 7086</strain>
    </source>
</reference>
<dbReference type="NCBIfam" id="TIGR00548">
    <property type="entry name" value="lolB"/>
    <property type="match status" value="1"/>
</dbReference>
<comment type="similarity">
    <text evidence="2">Belongs to the LolB family.</text>
</comment>
<dbReference type="Pfam" id="PF03550">
    <property type="entry name" value="LolB"/>
    <property type="match status" value="1"/>
</dbReference>
<name>A0A8J2UMG8_9BURK</name>
<feature type="signal peptide" evidence="13">
    <location>
        <begin position="1"/>
        <end position="18"/>
    </location>
</feature>
<keyword evidence="6 13" id="KW-0732">Signal</keyword>
<keyword evidence="11" id="KW-0998">Cell outer membrane</keyword>
<protein>
    <recommendedName>
        <fullName evidence="4">Outer-membrane lipoprotein LolB</fullName>
    </recommendedName>
</protein>
<gene>
    <name evidence="14" type="primary">lolB</name>
    <name evidence="14" type="ORF">GCM10007205_15430</name>
</gene>
<evidence type="ECO:0000256" key="3">
    <source>
        <dbReference type="ARBA" id="ARBA00011245"/>
    </source>
</evidence>